<dbReference type="InterPro" id="IPR005665">
    <property type="entry name" value="SecF_bac"/>
</dbReference>
<feature type="transmembrane region" description="Helical" evidence="9">
    <location>
        <begin position="474"/>
        <end position="495"/>
    </location>
</feature>
<feature type="transmembrane region" description="Helical" evidence="9">
    <location>
        <begin position="906"/>
        <end position="935"/>
    </location>
</feature>
<feature type="transmembrane region" description="Helical" evidence="9">
    <location>
        <begin position="598"/>
        <end position="616"/>
    </location>
</feature>
<feature type="transmembrane region" description="Helical" evidence="9">
    <location>
        <begin position="420"/>
        <end position="440"/>
    </location>
</feature>
<comment type="similarity">
    <text evidence="10">Belongs to the SecD/SecF family. SecF subfamily.</text>
</comment>
<evidence type="ECO:0000256" key="3">
    <source>
        <dbReference type="ARBA" id="ARBA00022475"/>
    </source>
</evidence>
<evidence type="ECO:0000313" key="15">
    <source>
        <dbReference type="Proteomes" id="UP000323917"/>
    </source>
</evidence>
<evidence type="ECO:0000259" key="13">
    <source>
        <dbReference type="Pfam" id="PF22599"/>
    </source>
</evidence>
<feature type="transmembrane region" description="Helical" evidence="9">
    <location>
        <begin position="544"/>
        <end position="568"/>
    </location>
</feature>
<dbReference type="HAMAP" id="MF_01463_B">
    <property type="entry name" value="SecD_B"/>
    <property type="match status" value="1"/>
</dbReference>
<dbReference type="Gene3D" id="1.20.1640.10">
    <property type="entry name" value="Multidrug efflux transporter AcrB transmembrane domain"/>
    <property type="match status" value="2"/>
</dbReference>
<feature type="domain" description="Protein export membrane protein SecD/SecF C-terminal" evidence="12">
    <location>
        <begin position="401"/>
        <end position="567"/>
    </location>
</feature>
<feature type="transmembrane region" description="Helical" evidence="9">
    <location>
        <begin position="72"/>
        <end position="92"/>
    </location>
</feature>
<dbReference type="InterPro" id="IPR054384">
    <property type="entry name" value="SecDF_P1_head"/>
</dbReference>
<dbReference type="AlphaFoldDB" id="A0A5B9QBA5"/>
<sequence length="1078" mass="115835">MTNVQTGGTLRSYSLPLSAILATTLLVGVSSIPALGQDDSTAEIAGAAETETGTLEVPRTTTSTPVEGQAPISGFVLLAIVIALFVVPVLIGNYLARRWRMPDYGWKFAVAIGSLLAAAVVIYEGEVKYGPDLSGGITLIYELQDTAGMDDDEDSQGGQSVSSRSTLVRQLIAALGERVDPSGTKEVSIREYGPDQIEIIIPKASPAELDYIERKVYTAGALEFRITASPVFAENKKIIELAEALPPGENEVRMGGRKVAEWMIYDEKLGPFDRPDDRFVKRMAGKIPQALVLMNDGYDVTGEYLQKAAAGFDETGQPEVRFNFDDQGAFRFGRLSGQHVPNPSGQKYYLGIILDGKLLSAPAINSKITSSGRITGINDKEEVDFVVDILNSGSLPASLNKDPISREVISPTIGVETVRMGRTAILASLVIVMIFMLFYYRFAGLVACLALGANLLLILGVMVLLHAAFTLPGLAGLVLTVGMSVDANVLIFERIREERARGAALRMAIRNGFSKAMSTIVDANLTNLITAVAIYKIAPDNVKGFGVTLIIGIVMSMYSAIFLSRLIFDVAERTNNLKKLSMVQMIGQTNFDFMGKRGLAIVCSVVLIAIGLFSVIDRGNDLLNIDFTGGSSVTMVLRDDSKMPFSEVKKMLEKTELNDKNISLVEVGTTNSRFTINSVEQDVEAVQQILQDTFGERLQTYQVTASNIKPLGKQTSSTTAPARSQVNLVNFQTDESAEGEDASSKASDDAEETTETSGDGDASIDTSPSVIADPFASGTSAEIVFGSDGDEDAGVNQETASQLLQDALAATGHGSVAFSVDNPEYQPGSARRFVKWNVKLALPVEESESVFSELEKATNNQPVFPLANKIGGRVADDLRTKAFAAVFVSLVGIIAYIWFRFQKIYYGVAAVIALIHDVLVSIGMIALSAAIVSAIPGLAQILMIEKFQISLTIVAALLTIIGYSLNDTIVIFDRIREVKGKSPYLTRDMINLSINQTLSRTILTSFTTLLSVILLYILGGDGIHGFAFSLLIGIVAGTYSTVFIAAPILLWMSPNEAESSAKSNSRVSKESMATASSS</sequence>
<dbReference type="EMBL" id="CP042913">
    <property type="protein sequence ID" value="QEG35039.1"/>
    <property type="molecule type" value="Genomic_DNA"/>
</dbReference>
<keyword evidence="6 9" id="KW-1133">Transmembrane helix</keyword>
<feature type="domain" description="Protein export membrane protein SecD/SecF C-terminal" evidence="12">
    <location>
        <begin position="860"/>
        <end position="1053"/>
    </location>
</feature>
<comment type="function">
    <text evidence="9">Part of the Sec protein translocase complex. Interacts with the SecYEG preprotein conducting channel. SecDF uses the proton motive force (PMF) to complete protein translocation after the ATP-dependent function of SecA.</text>
</comment>
<proteinExistence type="inferred from homology"/>
<feature type="region of interest" description="Disordered" evidence="11">
    <location>
        <begin position="734"/>
        <end position="774"/>
    </location>
</feature>
<reference evidence="14 15" key="1">
    <citation type="submission" date="2019-08" db="EMBL/GenBank/DDBJ databases">
        <title>Deep-cultivation of Planctomycetes and their phenomic and genomic characterization uncovers novel biology.</title>
        <authorList>
            <person name="Wiegand S."/>
            <person name="Jogler M."/>
            <person name="Boedeker C."/>
            <person name="Pinto D."/>
            <person name="Vollmers J."/>
            <person name="Rivas-Marin E."/>
            <person name="Kohn T."/>
            <person name="Peeters S.H."/>
            <person name="Heuer A."/>
            <person name="Rast P."/>
            <person name="Oberbeckmann S."/>
            <person name="Bunk B."/>
            <person name="Jeske O."/>
            <person name="Meyerdierks A."/>
            <person name="Storesund J.E."/>
            <person name="Kallscheuer N."/>
            <person name="Luecker S."/>
            <person name="Lage O.M."/>
            <person name="Pohl T."/>
            <person name="Merkel B.J."/>
            <person name="Hornburger P."/>
            <person name="Mueller R.-W."/>
            <person name="Bruemmer F."/>
            <person name="Labrenz M."/>
            <person name="Spormann A.M."/>
            <person name="Op den Camp H."/>
            <person name="Overmann J."/>
            <person name="Amann R."/>
            <person name="Jetten M.S.M."/>
            <person name="Mascher T."/>
            <person name="Medema M.H."/>
            <person name="Devos D.P."/>
            <person name="Kaster A.-K."/>
            <person name="Ovreas L."/>
            <person name="Rohde M."/>
            <person name="Galperin M.Y."/>
            <person name="Jogler C."/>
        </authorList>
    </citation>
    <scope>NUCLEOTIDE SEQUENCE [LARGE SCALE GENOMIC DNA]</scope>
    <source>
        <strain evidence="14 15">Pr1d</strain>
    </source>
</reference>
<feature type="transmembrane region" description="Helical" evidence="9">
    <location>
        <begin position="882"/>
        <end position="899"/>
    </location>
</feature>
<dbReference type="InterPro" id="IPR022645">
    <property type="entry name" value="SecD/SecF_bac"/>
</dbReference>
<dbReference type="InterPro" id="IPR005791">
    <property type="entry name" value="SecD"/>
</dbReference>
<evidence type="ECO:0000256" key="2">
    <source>
        <dbReference type="ARBA" id="ARBA00022448"/>
    </source>
</evidence>
<keyword evidence="15" id="KW-1185">Reference proteome</keyword>
<evidence type="ECO:0000313" key="14">
    <source>
        <dbReference type="EMBL" id="QEG35039.1"/>
    </source>
</evidence>
<evidence type="ECO:0000256" key="8">
    <source>
        <dbReference type="ARBA" id="ARBA00023136"/>
    </source>
</evidence>
<comment type="caution">
    <text evidence="9">Lacks conserved residue(s) required for the propagation of feature annotation.</text>
</comment>
<feature type="transmembrane region" description="Helical" evidence="9">
    <location>
        <begin position="947"/>
        <end position="966"/>
    </location>
</feature>
<keyword evidence="2 9" id="KW-0813">Transport</keyword>
<feature type="transmembrane region" description="Helical" evidence="9">
    <location>
        <begin position="516"/>
        <end position="538"/>
    </location>
</feature>
<feature type="domain" description="SecDF P1 head subdomain" evidence="13">
    <location>
        <begin position="291"/>
        <end position="397"/>
    </location>
</feature>
<evidence type="ECO:0000256" key="11">
    <source>
        <dbReference type="SAM" id="MobiDB-lite"/>
    </source>
</evidence>
<dbReference type="Pfam" id="PF22599">
    <property type="entry name" value="SecDF_P1_head"/>
    <property type="match status" value="1"/>
</dbReference>
<gene>
    <name evidence="10" type="primary">secF</name>
    <name evidence="9" type="synonym">secD</name>
    <name evidence="14" type="ORF">Pr1d_23290</name>
</gene>
<comment type="subunit">
    <text evidence="10">Forms a complex with SecD. Part of the essential Sec protein translocation apparatus which comprises SecA, SecYEG and auxiliary proteins SecDF. Other proteins may also be involved.</text>
</comment>
<dbReference type="Gene3D" id="3.30.70.3220">
    <property type="match status" value="1"/>
</dbReference>
<dbReference type="NCBIfam" id="TIGR00916">
    <property type="entry name" value="2A0604s01"/>
    <property type="match status" value="1"/>
</dbReference>
<evidence type="ECO:0000256" key="6">
    <source>
        <dbReference type="ARBA" id="ARBA00022989"/>
    </source>
</evidence>
<dbReference type="KEGG" id="bgok:Pr1d_23290"/>
<keyword evidence="7 9" id="KW-0811">Translocation</keyword>
<feature type="transmembrane region" description="Helical" evidence="9">
    <location>
        <begin position="104"/>
        <end position="123"/>
    </location>
</feature>
<evidence type="ECO:0000256" key="1">
    <source>
        <dbReference type="ARBA" id="ARBA00004651"/>
    </source>
</evidence>
<feature type="transmembrane region" description="Helical" evidence="9">
    <location>
        <begin position="12"/>
        <end position="32"/>
    </location>
</feature>
<dbReference type="InterPro" id="IPR048634">
    <property type="entry name" value="SecD_SecF_C"/>
</dbReference>
<dbReference type="Proteomes" id="UP000323917">
    <property type="component" value="Chromosome"/>
</dbReference>
<dbReference type="InterPro" id="IPR022813">
    <property type="entry name" value="SecD/SecF_arch_bac"/>
</dbReference>
<keyword evidence="4 9" id="KW-0812">Transmembrane</keyword>
<dbReference type="Gene3D" id="3.30.1360.200">
    <property type="match status" value="1"/>
</dbReference>
<feature type="transmembrane region" description="Helical" evidence="9">
    <location>
        <begin position="447"/>
        <end position="468"/>
    </location>
</feature>
<evidence type="ECO:0000256" key="7">
    <source>
        <dbReference type="ARBA" id="ARBA00023010"/>
    </source>
</evidence>
<dbReference type="PANTHER" id="PTHR30081:SF1">
    <property type="entry name" value="PROTEIN TRANSLOCASE SUBUNIT SECD"/>
    <property type="match status" value="1"/>
</dbReference>
<feature type="transmembrane region" description="Helical" evidence="9">
    <location>
        <begin position="1025"/>
        <end position="1052"/>
    </location>
</feature>
<comment type="similarity">
    <text evidence="9">Belongs to the SecD/SecF family. SecD subfamily.</text>
</comment>
<dbReference type="RefSeq" id="WP_168205181.1">
    <property type="nucleotide sequence ID" value="NZ_CP042913.1"/>
</dbReference>
<dbReference type="GO" id="GO:0043952">
    <property type="term" value="P:protein transport by the Sec complex"/>
    <property type="evidence" value="ECO:0007669"/>
    <property type="project" value="UniProtKB-UniRule"/>
</dbReference>
<dbReference type="InterPro" id="IPR055344">
    <property type="entry name" value="SecD_SecF_C_bact"/>
</dbReference>
<evidence type="ECO:0000256" key="10">
    <source>
        <dbReference type="HAMAP-Rule" id="MF_01464"/>
    </source>
</evidence>
<dbReference type="HAMAP" id="MF_01464_B">
    <property type="entry name" value="SecF_B"/>
    <property type="match status" value="1"/>
</dbReference>
<evidence type="ECO:0000256" key="4">
    <source>
        <dbReference type="ARBA" id="ARBA00022692"/>
    </source>
</evidence>
<dbReference type="GO" id="GO:0065002">
    <property type="term" value="P:intracellular protein transmembrane transport"/>
    <property type="evidence" value="ECO:0007669"/>
    <property type="project" value="UniProtKB-UniRule"/>
</dbReference>
<dbReference type="PANTHER" id="PTHR30081">
    <property type="entry name" value="PROTEIN-EXPORT MEMBRANE PROTEIN SEC"/>
    <property type="match status" value="1"/>
</dbReference>
<keyword evidence="8 9" id="KW-0472">Membrane</keyword>
<organism evidence="14 15">
    <name type="scientific">Bythopirellula goksoeyrii</name>
    <dbReference type="NCBI Taxonomy" id="1400387"/>
    <lineage>
        <taxon>Bacteria</taxon>
        <taxon>Pseudomonadati</taxon>
        <taxon>Planctomycetota</taxon>
        <taxon>Planctomycetia</taxon>
        <taxon>Pirellulales</taxon>
        <taxon>Lacipirellulaceae</taxon>
        <taxon>Bythopirellula</taxon>
    </lineage>
</organism>
<name>A0A5B9QBA5_9BACT</name>
<keyword evidence="5 9" id="KW-0653">Protein transport</keyword>
<comment type="subunit">
    <text evidence="9">Forms a complex with SecF. Part of the essential Sec protein translocation apparatus which comprises SecA, SecYEG and auxiliary proteins SecDF. Other proteins may also be involved.</text>
</comment>
<protein>
    <recommendedName>
        <fullName evidence="9 10">Multifunctional fusion protein</fullName>
    </recommendedName>
    <domain>
        <recommendedName>
            <fullName evidence="9">Protein translocase subunit SecD</fullName>
        </recommendedName>
    </domain>
    <domain>
        <recommendedName>
            <fullName evidence="10">Protein-export membrane protein SecF</fullName>
        </recommendedName>
    </domain>
</protein>
<comment type="subcellular location">
    <subcellularLocation>
        <location evidence="1 9">Cell membrane</location>
        <topology evidence="1 9">Multi-pass membrane protein</topology>
    </subcellularLocation>
</comment>
<dbReference type="NCBIfam" id="TIGR00966">
    <property type="entry name" value="transloc_SecF"/>
    <property type="match status" value="1"/>
</dbReference>
<dbReference type="GO" id="GO:0015450">
    <property type="term" value="F:protein-transporting ATPase activity"/>
    <property type="evidence" value="ECO:0007669"/>
    <property type="project" value="InterPro"/>
</dbReference>
<keyword evidence="3 9" id="KW-1003">Cell membrane</keyword>
<evidence type="ECO:0000259" key="12">
    <source>
        <dbReference type="Pfam" id="PF02355"/>
    </source>
</evidence>
<feature type="region of interest" description="Disordered" evidence="11">
    <location>
        <begin position="1058"/>
        <end position="1078"/>
    </location>
</feature>
<accession>A0A5B9QBA5</accession>
<dbReference type="NCBIfam" id="TIGR01129">
    <property type="entry name" value="secD"/>
    <property type="match status" value="1"/>
</dbReference>
<feature type="transmembrane region" description="Helical" evidence="9">
    <location>
        <begin position="997"/>
        <end position="1019"/>
    </location>
</feature>
<evidence type="ECO:0000256" key="9">
    <source>
        <dbReference type="HAMAP-Rule" id="MF_01463"/>
    </source>
</evidence>
<dbReference type="SUPFAM" id="SSF82866">
    <property type="entry name" value="Multidrug efflux transporter AcrB transmembrane domain"/>
    <property type="match status" value="2"/>
</dbReference>
<dbReference type="PRINTS" id="PR01755">
    <property type="entry name" value="SECFTRNLCASE"/>
</dbReference>
<dbReference type="GO" id="GO:0005886">
    <property type="term" value="C:plasma membrane"/>
    <property type="evidence" value="ECO:0007669"/>
    <property type="project" value="UniProtKB-SubCell"/>
</dbReference>
<evidence type="ECO:0000256" key="5">
    <source>
        <dbReference type="ARBA" id="ARBA00022927"/>
    </source>
</evidence>
<dbReference type="GO" id="GO:0006605">
    <property type="term" value="P:protein targeting"/>
    <property type="evidence" value="ECO:0007669"/>
    <property type="project" value="UniProtKB-UniRule"/>
</dbReference>
<dbReference type="Pfam" id="PF02355">
    <property type="entry name" value="SecD_SecF_C"/>
    <property type="match status" value="2"/>
</dbReference>